<dbReference type="InterPro" id="IPR001647">
    <property type="entry name" value="HTH_TetR"/>
</dbReference>
<dbReference type="AlphaFoldDB" id="A0A516G7Z4"/>
<keyword evidence="1" id="KW-0805">Transcription regulation</keyword>
<sequence length="241" mass="26031">MSDGEPSDSAPQAPTARERNRAEVMAQVMAAGRRELAEHGADGLSLRAVAREIGMVSSAVYRYVASRDELLTLLIIESYNAVGLAAERASATEGTAAERFVAIASAVRDWAREHPQEYALLHGSPVPGYRAPQVTVIPGIRVPTAMLALLIEEYAAGRVSAPPEGEDPPVSPELSRQLDVVRDHFDVDVPDDVLLRGMSAWTQVYGLISFELFGQFANTFEPADDFMGYQFSLAATRVGIA</sequence>
<protein>
    <submittedName>
        <fullName evidence="7">TetR/AcrR family transcriptional regulator</fullName>
    </submittedName>
</protein>
<organism evidence="7 8">
    <name type="scientific">Ornithinimicrobium ciconiae</name>
    <dbReference type="NCBI Taxonomy" id="2594265"/>
    <lineage>
        <taxon>Bacteria</taxon>
        <taxon>Bacillati</taxon>
        <taxon>Actinomycetota</taxon>
        <taxon>Actinomycetes</taxon>
        <taxon>Micrococcales</taxon>
        <taxon>Ornithinimicrobiaceae</taxon>
        <taxon>Ornithinimicrobium</taxon>
    </lineage>
</organism>
<feature type="domain" description="HTH tetR-type" evidence="6">
    <location>
        <begin position="22"/>
        <end position="82"/>
    </location>
</feature>
<dbReference type="InterPro" id="IPR050109">
    <property type="entry name" value="HTH-type_TetR-like_transc_reg"/>
</dbReference>
<dbReference type="Pfam" id="PF00440">
    <property type="entry name" value="TetR_N"/>
    <property type="match status" value="1"/>
</dbReference>
<keyword evidence="2 4" id="KW-0238">DNA-binding</keyword>
<dbReference type="KEGG" id="orz:FNH13_03295"/>
<dbReference type="RefSeq" id="WP_143782138.1">
    <property type="nucleotide sequence ID" value="NZ_CP041616.1"/>
</dbReference>
<dbReference type="PROSITE" id="PS50977">
    <property type="entry name" value="HTH_TETR_2"/>
    <property type="match status" value="1"/>
</dbReference>
<feature type="region of interest" description="Disordered" evidence="5">
    <location>
        <begin position="1"/>
        <end position="20"/>
    </location>
</feature>
<evidence type="ECO:0000256" key="1">
    <source>
        <dbReference type="ARBA" id="ARBA00023015"/>
    </source>
</evidence>
<evidence type="ECO:0000313" key="7">
    <source>
        <dbReference type="EMBL" id="QDO87480.1"/>
    </source>
</evidence>
<evidence type="ECO:0000256" key="2">
    <source>
        <dbReference type="ARBA" id="ARBA00023125"/>
    </source>
</evidence>
<dbReference type="InterPro" id="IPR036271">
    <property type="entry name" value="Tet_transcr_reg_TetR-rel_C_sf"/>
</dbReference>
<proteinExistence type="predicted"/>
<feature type="DNA-binding region" description="H-T-H motif" evidence="4">
    <location>
        <begin position="45"/>
        <end position="64"/>
    </location>
</feature>
<dbReference type="Pfam" id="PF13305">
    <property type="entry name" value="TetR_C_33"/>
    <property type="match status" value="1"/>
</dbReference>
<evidence type="ECO:0000256" key="4">
    <source>
        <dbReference type="PROSITE-ProRule" id="PRU00335"/>
    </source>
</evidence>
<dbReference type="Gene3D" id="1.10.357.10">
    <property type="entry name" value="Tetracycline Repressor, domain 2"/>
    <property type="match status" value="1"/>
</dbReference>
<dbReference type="GO" id="GO:0003700">
    <property type="term" value="F:DNA-binding transcription factor activity"/>
    <property type="evidence" value="ECO:0007669"/>
    <property type="project" value="TreeGrafter"/>
</dbReference>
<evidence type="ECO:0000313" key="8">
    <source>
        <dbReference type="Proteomes" id="UP000315395"/>
    </source>
</evidence>
<evidence type="ECO:0000256" key="3">
    <source>
        <dbReference type="ARBA" id="ARBA00023163"/>
    </source>
</evidence>
<dbReference type="OrthoDB" id="3210322at2"/>
<dbReference type="PANTHER" id="PTHR30055">
    <property type="entry name" value="HTH-TYPE TRANSCRIPTIONAL REGULATOR RUTR"/>
    <property type="match status" value="1"/>
</dbReference>
<dbReference type="GO" id="GO:0000976">
    <property type="term" value="F:transcription cis-regulatory region binding"/>
    <property type="evidence" value="ECO:0007669"/>
    <property type="project" value="TreeGrafter"/>
</dbReference>
<dbReference type="Proteomes" id="UP000315395">
    <property type="component" value="Chromosome"/>
</dbReference>
<evidence type="ECO:0000256" key="5">
    <source>
        <dbReference type="SAM" id="MobiDB-lite"/>
    </source>
</evidence>
<dbReference type="SUPFAM" id="SSF48498">
    <property type="entry name" value="Tetracyclin repressor-like, C-terminal domain"/>
    <property type="match status" value="1"/>
</dbReference>
<dbReference type="PANTHER" id="PTHR30055:SF243">
    <property type="entry name" value="HTH-TYPE TRANSCRIPTIONAL REGULATOR RV1816"/>
    <property type="match status" value="1"/>
</dbReference>
<keyword evidence="3" id="KW-0804">Transcription</keyword>
<accession>A0A516G7Z4</accession>
<gene>
    <name evidence="7" type="ORF">FNH13_03295</name>
</gene>
<dbReference type="EMBL" id="CP041616">
    <property type="protein sequence ID" value="QDO87480.1"/>
    <property type="molecule type" value="Genomic_DNA"/>
</dbReference>
<dbReference type="SUPFAM" id="SSF46689">
    <property type="entry name" value="Homeodomain-like"/>
    <property type="match status" value="1"/>
</dbReference>
<evidence type="ECO:0000259" key="6">
    <source>
        <dbReference type="PROSITE" id="PS50977"/>
    </source>
</evidence>
<dbReference type="InterPro" id="IPR025996">
    <property type="entry name" value="MT1864/Rv1816-like_C"/>
</dbReference>
<reference evidence="7 8" key="1">
    <citation type="submission" date="2019-07" db="EMBL/GenBank/DDBJ databases">
        <title>complete genome sequencing of Ornithinimicrobium sp. H23M54.</title>
        <authorList>
            <person name="Bae J.-W."/>
            <person name="Lee S.-Y."/>
        </authorList>
    </citation>
    <scope>NUCLEOTIDE SEQUENCE [LARGE SCALE GENOMIC DNA]</scope>
    <source>
        <strain evidence="7 8">H23M54</strain>
    </source>
</reference>
<name>A0A516G7Z4_9MICO</name>
<dbReference type="InterPro" id="IPR009057">
    <property type="entry name" value="Homeodomain-like_sf"/>
</dbReference>
<keyword evidence="8" id="KW-1185">Reference proteome</keyword>